<dbReference type="eggNOG" id="COG2936">
    <property type="taxonomic scope" value="Bacteria"/>
</dbReference>
<accession>C7QK43</accession>
<feature type="domain" description="Xaa-Pro dipeptidyl-peptidase C-terminal" evidence="1">
    <location>
        <begin position="3"/>
        <end position="186"/>
    </location>
</feature>
<dbReference type="RefSeq" id="WP_015794846.1">
    <property type="nucleotide sequence ID" value="NC_013131.1"/>
</dbReference>
<dbReference type="HOGENOM" id="CLU_1406506_0_0_11"/>
<dbReference type="InterPro" id="IPR013736">
    <property type="entry name" value="Xaa-Pro_dipept_C"/>
</dbReference>
<evidence type="ECO:0000259" key="1">
    <source>
        <dbReference type="SMART" id="SM00939"/>
    </source>
</evidence>
<dbReference type="Proteomes" id="UP000000851">
    <property type="component" value="Chromosome"/>
</dbReference>
<dbReference type="OrthoDB" id="5240615at2"/>
<evidence type="ECO:0000313" key="3">
    <source>
        <dbReference type="Proteomes" id="UP000000851"/>
    </source>
</evidence>
<evidence type="ECO:0000313" key="2">
    <source>
        <dbReference type="EMBL" id="ACU75117.1"/>
    </source>
</evidence>
<reference evidence="2 3" key="1">
    <citation type="journal article" date="2009" name="Stand. Genomic Sci.">
        <title>Complete genome sequence of Catenulispora acidiphila type strain (ID 139908).</title>
        <authorList>
            <person name="Copeland A."/>
            <person name="Lapidus A."/>
            <person name="Glavina Del Rio T."/>
            <person name="Nolan M."/>
            <person name="Lucas S."/>
            <person name="Chen F."/>
            <person name="Tice H."/>
            <person name="Cheng J.F."/>
            <person name="Bruce D."/>
            <person name="Goodwin L."/>
            <person name="Pitluck S."/>
            <person name="Mikhailova N."/>
            <person name="Pati A."/>
            <person name="Ivanova N."/>
            <person name="Mavromatis K."/>
            <person name="Chen A."/>
            <person name="Palaniappan K."/>
            <person name="Chain P."/>
            <person name="Land M."/>
            <person name="Hauser L."/>
            <person name="Chang Y.J."/>
            <person name="Jeffries C.D."/>
            <person name="Chertkov O."/>
            <person name="Brettin T."/>
            <person name="Detter J.C."/>
            <person name="Han C."/>
            <person name="Ali Z."/>
            <person name="Tindall B.J."/>
            <person name="Goker M."/>
            <person name="Bristow J."/>
            <person name="Eisen J.A."/>
            <person name="Markowitz V."/>
            <person name="Hugenholtz P."/>
            <person name="Kyrpides N.C."/>
            <person name="Klenk H.P."/>
        </authorList>
    </citation>
    <scope>NUCLEOTIDE SEQUENCE [LARGE SCALE GENOMIC DNA]</scope>
    <source>
        <strain evidence="3">DSM 44928 / JCM 14897 / NBRC 102108 / NRRL B-24433 / ID139908</strain>
    </source>
</reference>
<dbReference type="GO" id="GO:0008239">
    <property type="term" value="F:dipeptidyl-peptidase activity"/>
    <property type="evidence" value="ECO:0007669"/>
    <property type="project" value="InterPro"/>
</dbReference>
<dbReference type="Pfam" id="PF08530">
    <property type="entry name" value="PepX_C"/>
    <property type="match status" value="1"/>
</dbReference>
<keyword evidence="3" id="KW-1185">Reference proteome</keyword>
<protein>
    <submittedName>
        <fullName evidence="2">X-Pro dipeptidyl-peptidase domain protein</fullName>
    </submittedName>
</protein>
<dbReference type="InterPro" id="IPR008979">
    <property type="entry name" value="Galactose-bd-like_sf"/>
</dbReference>
<dbReference type="SMART" id="SM00939">
    <property type="entry name" value="PepX_C"/>
    <property type="match status" value="1"/>
</dbReference>
<organism evidence="2 3">
    <name type="scientific">Catenulispora acidiphila (strain DSM 44928 / JCM 14897 / NBRC 102108 / NRRL B-24433 / ID139908)</name>
    <dbReference type="NCBI Taxonomy" id="479433"/>
    <lineage>
        <taxon>Bacteria</taxon>
        <taxon>Bacillati</taxon>
        <taxon>Actinomycetota</taxon>
        <taxon>Actinomycetes</taxon>
        <taxon>Catenulisporales</taxon>
        <taxon>Catenulisporaceae</taxon>
        <taxon>Catenulispora</taxon>
    </lineage>
</organism>
<dbReference type="InterPro" id="IPR005674">
    <property type="entry name" value="CocE/Ser_esterase"/>
</dbReference>
<dbReference type="AlphaFoldDB" id="C7QK43"/>
<sequence length="193" mass="20644">MTNRHGLRHPHYRYFLLSQGRANTYKGDGVLSASPPAAAALDRFDYDPYAAVPTVDDLDQRSVEVREDVLCFTSAPLTEPVRIAGSVGLVVFVSSSIPGGGITGKLVDVAPDDSTRFITDGIARVPRAREVHELSIDLGAVTAVFAVGHRIRLDVSGGSVPKYAEPGELPAVNRVHHGPETPSRLLLPVVAED</sequence>
<dbReference type="SUPFAM" id="SSF49785">
    <property type="entry name" value="Galactose-binding domain-like"/>
    <property type="match status" value="1"/>
</dbReference>
<name>C7QK43_CATAD</name>
<dbReference type="EMBL" id="CP001700">
    <property type="protein sequence ID" value="ACU75117.1"/>
    <property type="molecule type" value="Genomic_DNA"/>
</dbReference>
<dbReference type="NCBIfam" id="TIGR00976">
    <property type="entry name" value="CocE_NonD"/>
    <property type="match status" value="1"/>
</dbReference>
<dbReference type="InParanoid" id="C7QK43"/>
<gene>
    <name evidence="2" type="ordered locus">Caci_6263</name>
</gene>
<dbReference type="KEGG" id="cai:Caci_6263"/>
<dbReference type="Gene3D" id="2.60.120.260">
    <property type="entry name" value="Galactose-binding domain-like"/>
    <property type="match status" value="1"/>
</dbReference>
<proteinExistence type="predicted"/>